<evidence type="ECO:0000313" key="2">
    <source>
        <dbReference type="Proteomes" id="UP000713904"/>
    </source>
</evidence>
<protein>
    <recommendedName>
        <fullName evidence="3">Lipoprotein</fullName>
    </recommendedName>
</protein>
<dbReference type="Proteomes" id="UP000713904">
    <property type="component" value="Unassembled WGS sequence"/>
</dbReference>
<reference evidence="1 2" key="1">
    <citation type="submission" date="2020-05" db="EMBL/GenBank/DDBJ databases">
        <title>Draft genome of xy-202 and genomic insight in genome of the genus Peptostreptococcus.</title>
        <authorList>
            <person name="Zhang Z."/>
        </authorList>
    </citation>
    <scope>NUCLEOTIDE SEQUENCE [LARGE SCALE GENOMIC DNA]</scope>
    <source>
        <strain evidence="1 2">DSM 27025</strain>
    </source>
</reference>
<name>A0ABR6TIL9_9FIRM</name>
<dbReference type="RefSeq" id="WP_185623300.1">
    <property type="nucleotide sequence ID" value="NZ_JABGBW010000001.1"/>
</dbReference>
<dbReference type="EMBL" id="JABGBW010000001">
    <property type="protein sequence ID" value="MBC2575264.1"/>
    <property type="molecule type" value="Genomic_DNA"/>
</dbReference>
<keyword evidence="2" id="KW-1185">Reference proteome</keyword>
<sequence>MKTKNKNFAVVLVLVVIALCFAIYKIFDNSQMDKERAFAIGQLSNLNVNASESDVSEYKFLYNDTKGFPGDGSMIIEYKLKNDLNEPFKKEANPKNVSGEGMKVFRKVNLSEQKIKTYVKEYEDINLIDKKIKDVFDSTDFLNSSSTYLVETHKDKNTENYVSLVSYDKKARKIIVFINMI</sequence>
<proteinExistence type="predicted"/>
<accession>A0ABR6TIL9</accession>
<comment type="caution">
    <text evidence="1">The sequence shown here is derived from an EMBL/GenBank/DDBJ whole genome shotgun (WGS) entry which is preliminary data.</text>
</comment>
<gene>
    <name evidence="1" type="ORF">HLB29_01025</name>
</gene>
<organism evidence="1 2">
    <name type="scientific">Peptostreptococcus canis</name>
    <dbReference type="NCBI Taxonomy" id="1159213"/>
    <lineage>
        <taxon>Bacteria</taxon>
        <taxon>Bacillati</taxon>
        <taxon>Bacillota</taxon>
        <taxon>Clostridia</taxon>
        <taxon>Peptostreptococcales</taxon>
        <taxon>Peptostreptococcaceae</taxon>
        <taxon>Peptostreptococcus</taxon>
    </lineage>
</organism>
<evidence type="ECO:0008006" key="3">
    <source>
        <dbReference type="Google" id="ProtNLM"/>
    </source>
</evidence>
<evidence type="ECO:0000313" key="1">
    <source>
        <dbReference type="EMBL" id="MBC2575264.1"/>
    </source>
</evidence>